<dbReference type="AlphaFoldDB" id="A0A0L8FPE7"/>
<evidence type="ECO:0000313" key="1">
    <source>
        <dbReference type="EMBL" id="KOF66265.1"/>
    </source>
</evidence>
<sequence length="123" mass="13784">MGPKSHTETPLSPIFQKQHFMVNYNTKLISKCQHPDYKGSKHSPFAGFFIVCCCTRNRISCRDLCTGFFGLSLAQVGEGATIGICPAHCMLHGLFALIRHRLCGKEACFPTTWFLVQFHCMAL</sequence>
<proteinExistence type="predicted"/>
<organism evidence="1">
    <name type="scientific">Octopus bimaculoides</name>
    <name type="common">California two-spotted octopus</name>
    <dbReference type="NCBI Taxonomy" id="37653"/>
    <lineage>
        <taxon>Eukaryota</taxon>
        <taxon>Metazoa</taxon>
        <taxon>Spiralia</taxon>
        <taxon>Lophotrochozoa</taxon>
        <taxon>Mollusca</taxon>
        <taxon>Cephalopoda</taxon>
        <taxon>Coleoidea</taxon>
        <taxon>Octopodiformes</taxon>
        <taxon>Octopoda</taxon>
        <taxon>Incirrata</taxon>
        <taxon>Octopodidae</taxon>
        <taxon>Octopus</taxon>
    </lineage>
</organism>
<protein>
    <submittedName>
        <fullName evidence="1">Uncharacterized protein</fullName>
    </submittedName>
</protein>
<name>A0A0L8FPE7_OCTBM</name>
<dbReference type="EMBL" id="KQ428335">
    <property type="protein sequence ID" value="KOF66265.1"/>
    <property type="molecule type" value="Genomic_DNA"/>
</dbReference>
<reference evidence="1" key="1">
    <citation type="submission" date="2015-07" db="EMBL/GenBank/DDBJ databases">
        <title>MeaNS - Measles Nucleotide Surveillance Program.</title>
        <authorList>
            <person name="Tran T."/>
            <person name="Druce J."/>
        </authorList>
    </citation>
    <scope>NUCLEOTIDE SEQUENCE</scope>
    <source>
        <strain evidence="1">UCB-OBI-ISO-001</strain>
        <tissue evidence="1">Gonad</tissue>
    </source>
</reference>
<gene>
    <name evidence="1" type="ORF">OCBIM_22012999mg</name>
</gene>
<accession>A0A0L8FPE7</accession>